<organism evidence="1 2">
    <name type="scientific">Gossypium australe</name>
    <dbReference type="NCBI Taxonomy" id="47621"/>
    <lineage>
        <taxon>Eukaryota</taxon>
        <taxon>Viridiplantae</taxon>
        <taxon>Streptophyta</taxon>
        <taxon>Embryophyta</taxon>
        <taxon>Tracheophyta</taxon>
        <taxon>Spermatophyta</taxon>
        <taxon>Magnoliopsida</taxon>
        <taxon>eudicotyledons</taxon>
        <taxon>Gunneridae</taxon>
        <taxon>Pentapetalae</taxon>
        <taxon>rosids</taxon>
        <taxon>malvids</taxon>
        <taxon>Malvales</taxon>
        <taxon>Malvaceae</taxon>
        <taxon>Malvoideae</taxon>
        <taxon>Gossypium</taxon>
    </lineage>
</organism>
<reference evidence="2" key="1">
    <citation type="journal article" date="2019" name="Plant Biotechnol. J.">
        <title>Genome sequencing of the Australian wild diploid species Gossypium australe highlights disease resistance and delayed gland morphogenesis.</title>
        <authorList>
            <person name="Cai Y."/>
            <person name="Cai X."/>
            <person name="Wang Q."/>
            <person name="Wang P."/>
            <person name="Zhang Y."/>
            <person name="Cai C."/>
            <person name="Xu Y."/>
            <person name="Wang K."/>
            <person name="Zhou Z."/>
            <person name="Wang C."/>
            <person name="Geng S."/>
            <person name="Li B."/>
            <person name="Dong Q."/>
            <person name="Hou Y."/>
            <person name="Wang H."/>
            <person name="Ai P."/>
            <person name="Liu Z."/>
            <person name="Yi F."/>
            <person name="Sun M."/>
            <person name="An G."/>
            <person name="Cheng J."/>
            <person name="Zhang Y."/>
            <person name="Shi Q."/>
            <person name="Xie Y."/>
            <person name="Shi X."/>
            <person name="Chang Y."/>
            <person name="Huang F."/>
            <person name="Chen Y."/>
            <person name="Hong S."/>
            <person name="Mi L."/>
            <person name="Sun Q."/>
            <person name="Zhang L."/>
            <person name="Zhou B."/>
            <person name="Peng R."/>
            <person name="Zhang X."/>
            <person name="Liu F."/>
        </authorList>
    </citation>
    <scope>NUCLEOTIDE SEQUENCE [LARGE SCALE GENOMIC DNA]</scope>
    <source>
        <strain evidence="2">cv. PA1801</strain>
    </source>
</reference>
<dbReference type="EMBL" id="SMMG02000005">
    <property type="protein sequence ID" value="KAA3474036.1"/>
    <property type="molecule type" value="Genomic_DNA"/>
</dbReference>
<name>A0A5B6VYJ4_9ROSI</name>
<comment type="caution">
    <text evidence="1">The sequence shown here is derived from an EMBL/GenBank/DDBJ whole genome shotgun (WGS) entry which is preliminary data.</text>
</comment>
<dbReference type="AlphaFoldDB" id="A0A5B6VYJ4"/>
<gene>
    <name evidence="1" type="ORF">EPI10_024368</name>
</gene>
<proteinExistence type="predicted"/>
<accession>A0A5B6VYJ4</accession>
<dbReference type="Proteomes" id="UP000325315">
    <property type="component" value="Unassembled WGS sequence"/>
</dbReference>
<keyword evidence="2" id="KW-1185">Reference proteome</keyword>
<sequence length="124" mass="14347">MSKKLESIKRISREYTLEILSYHGCDGIQREPLNHGHSKVAYGGLNCGGKRLEEWGSLCRNNVDPSFEWRGRFWQKHHSSCDAFLALLDELFLSFPTNQVSHHLDLCSLSNHQFTKYVRARVVI</sequence>
<evidence type="ECO:0000313" key="2">
    <source>
        <dbReference type="Proteomes" id="UP000325315"/>
    </source>
</evidence>
<evidence type="ECO:0000313" key="1">
    <source>
        <dbReference type="EMBL" id="KAA3474036.1"/>
    </source>
</evidence>
<protein>
    <submittedName>
        <fullName evidence="1">Telomere repeat-binding factor 2-like</fullName>
    </submittedName>
</protein>
<dbReference type="OrthoDB" id="608866at2759"/>